<proteinExistence type="predicted"/>
<feature type="compositionally biased region" description="Basic residues" evidence="1">
    <location>
        <begin position="413"/>
        <end position="427"/>
    </location>
</feature>
<protein>
    <submittedName>
        <fullName evidence="2">Uncharacterized amino acid permease, GabP family</fullName>
    </submittedName>
</protein>
<accession>A0A6J4IUD3</accession>
<sequence>DVDPATRRALPDQVGGAVHRRHRRTRQQAPPRARRLRPHGLRCRGAHRRRHLHDHRTRRRGHHRPGHRDLVRHRGDRLRVRGPVLRRVRLDGAGGRQRLHVLLRDLRRVHRLDHRLGPHPRVRARRGRGLEELGAVPGRALRGQQRRRLARARPGDVRLGRGPGHRRPHGRPRARHQALEPGLDDHHLDQGARRAARHRGRALLRPGPELHPVHPAARGRAPERGRGGRVAAVAHRGQRGLDLRHLRPARRGVARLLRVHRVRRGVHHGGGDEEPAEGPAPRDPRLARRRHGPLRRHVARAGGHGQLHPARDAARQRGERHAGHRVLARRRGLGLHRDLHRRARRPDHRRHGAHARPEPGVLRDEPRRPAPAQARPDRLPRYPGDDHDHHRRALRRAGRLLPDRRARVDGQHRHPLRVRARRRRHRLPAAPAPGPAAQLHRQGAAARGHPRGGQLSVADDQPDRRDLDPVHRLDGPGRAHLLRLLAPELRARQARSRRGAIGDQPGGSVGPADPAPV</sequence>
<feature type="compositionally biased region" description="Basic and acidic residues" evidence="1">
    <location>
        <begin position="461"/>
        <end position="477"/>
    </location>
</feature>
<feature type="non-terminal residue" evidence="2">
    <location>
        <position position="517"/>
    </location>
</feature>
<feature type="compositionally biased region" description="Basic residues" evidence="1">
    <location>
        <begin position="163"/>
        <end position="176"/>
    </location>
</feature>
<feature type="compositionally biased region" description="Basic and acidic residues" evidence="1">
    <location>
        <begin position="1"/>
        <end position="10"/>
    </location>
</feature>
<feature type="region of interest" description="Disordered" evidence="1">
    <location>
        <begin position="1"/>
        <end position="69"/>
    </location>
</feature>
<feature type="compositionally biased region" description="Basic and acidic residues" evidence="1">
    <location>
        <begin position="309"/>
        <end position="321"/>
    </location>
</feature>
<feature type="region of interest" description="Disordered" evidence="1">
    <location>
        <begin position="205"/>
        <end position="227"/>
    </location>
</feature>
<feature type="compositionally biased region" description="Basic residues" evidence="1">
    <location>
        <begin position="287"/>
        <end position="299"/>
    </location>
</feature>
<feature type="compositionally biased region" description="Basic residues" evidence="1">
    <location>
        <begin position="389"/>
        <end position="398"/>
    </location>
</feature>
<organism evidence="2">
    <name type="scientific">uncultured Actinomycetospora sp</name>
    <dbReference type="NCBI Taxonomy" id="1135996"/>
    <lineage>
        <taxon>Bacteria</taxon>
        <taxon>Bacillati</taxon>
        <taxon>Actinomycetota</taxon>
        <taxon>Actinomycetes</taxon>
        <taxon>Pseudonocardiales</taxon>
        <taxon>Pseudonocardiaceae</taxon>
        <taxon>Actinomycetospora</taxon>
        <taxon>environmental samples</taxon>
    </lineage>
</organism>
<dbReference type="EMBL" id="CADCTH010000315">
    <property type="protein sequence ID" value="CAA9260546.1"/>
    <property type="molecule type" value="Genomic_DNA"/>
</dbReference>
<feature type="region of interest" description="Disordered" evidence="1">
    <location>
        <begin position="492"/>
        <end position="517"/>
    </location>
</feature>
<gene>
    <name evidence="2" type="ORF">AVDCRST_MAG54-2455</name>
</gene>
<feature type="region of interest" description="Disordered" evidence="1">
    <location>
        <begin position="264"/>
        <end position="480"/>
    </location>
</feature>
<feature type="compositionally biased region" description="Basic and acidic residues" evidence="1">
    <location>
        <begin position="401"/>
        <end position="412"/>
    </location>
</feature>
<name>A0A6J4IUD3_9PSEU</name>
<reference evidence="2" key="1">
    <citation type="submission" date="2020-02" db="EMBL/GenBank/DDBJ databases">
        <authorList>
            <person name="Meier V. D."/>
        </authorList>
    </citation>
    <scope>NUCLEOTIDE SEQUENCE</scope>
    <source>
        <strain evidence="2">AVDCRST_MAG54</strain>
    </source>
</reference>
<evidence type="ECO:0000313" key="2">
    <source>
        <dbReference type="EMBL" id="CAA9260546.1"/>
    </source>
</evidence>
<feature type="compositionally biased region" description="Basic and acidic residues" evidence="1">
    <location>
        <begin position="375"/>
        <end position="388"/>
    </location>
</feature>
<feature type="compositionally biased region" description="Basic residues" evidence="1">
    <location>
        <begin position="322"/>
        <end position="354"/>
    </location>
</feature>
<evidence type="ECO:0000256" key="1">
    <source>
        <dbReference type="SAM" id="MobiDB-lite"/>
    </source>
</evidence>
<dbReference type="AlphaFoldDB" id="A0A6J4IUD3"/>
<feature type="region of interest" description="Disordered" evidence="1">
    <location>
        <begin position="141"/>
        <end position="186"/>
    </location>
</feature>
<feature type="compositionally biased region" description="Basic residues" evidence="1">
    <location>
        <begin position="18"/>
        <end position="66"/>
    </location>
</feature>
<feature type="compositionally biased region" description="Basic and acidic residues" evidence="1">
    <location>
        <begin position="355"/>
        <end position="368"/>
    </location>
</feature>
<feature type="non-terminal residue" evidence="2">
    <location>
        <position position="1"/>
    </location>
</feature>